<dbReference type="EC" id="2.4.1.227" evidence="10"/>
<evidence type="ECO:0000256" key="6">
    <source>
        <dbReference type="ARBA" id="ARBA00022984"/>
    </source>
</evidence>
<comment type="caution">
    <text evidence="10">Lacks conserved residue(s) required for the propagation of feature annotation.</text>
</comment>
<sequence>MKILLTGGGTMGSVSPLIAVKEELSFEPDVQFLFIGTKRGPEKQIVEQNKINFKSIPSGKLRRYFDWRNFTDLVLIFVGFLKSLWLIVRFNPEIVLTAGSFVCVPVAYAARILGKRVLVHQQDLKIGLANRLMVPVASKITVALPELREKFPREKVVVTGNPTRKVVFSGNIERAKQYFKLENNVPTLLIVGGGVGSEIINGLFIDKNKELTKFCQVIHVVGKGEQSKWLNNIELKNNHRYHAYEFLGRELSDAYVVANIVFGRAGFSTLTELSALSKPAIIMPIPDNQQEDNAEYFYKKQAIVYVRQEDFDPEYVIGMIESLLLKRDQLLGLGENINNAMPQDAREEYAKLVKELVGRY</sequence>
<evidence type="ECO:0000256" key="7">
    <source>
        <dbReference type="ARBA" id="ARBA00023136"/>
    </source>
</evidence>
<evidence type="ECO:0000313" key="13">
    <source>
        <dbReference type="EMBL" id="OGF30846.1"/>
    </source>
</evidence>
<evidence type="ECO:0000256" key="4">
    <source>
        <dbReference type="ARBA" id="ARBA00022679"/>
    </source>
</evidence>
<dbReference type="Proteomes" id="UP000179001">
    <property type="component" value="Unassembled WGS sequence"/>
</dbReference>
<dbReference type="GO" id="GO:0071555">
    <property type="term" value="P:cell wall organization"/>
    <property type="evidence" value="ECO:0007669"/>
    <property type="project" value="UniProtKB-KW"/>
</dbReference>
<keyword evidence="3 10" id="KW-0328">Glycosyltransferase</keyword>
<comment type="catalytic activity">
    <reaction evidence="10">
        <text>di-trans,octa-cis-undecaprenyl diphospho-N-acetyl-alpha-D-muramoyl-L-alanyl-D-glutamyl-meso-2,6-diaminopimeloyl-D-alanyl-D-alanine + UDP-N-acetyl-alpha-D-glucosamine = di-trans,octa-cis-undecaprenyl diphospho-[N-acetyl-alpha-D-glucosaminyl-(1-&gt;4)]-N-acetyl-alpha-D-muramoyl-L-alanyl-D-glutamyl-meso-2,6-diaminopimeloyl-D-alanyl-D-alanine + UDP + H(+)</text>
        <dbReference type="Rhea" id="RHEA:31227"/>
        <dbReference type="ChEBI" id="CHEBI:15378"/>
        <dbReference type="ChEBI" id="CHEBI:57705"/>
        <dbReference type="ChEBI" id="CHEBI:58223"/>
        <dbReference type="ChEBI" id="CHEBI:61387"/>
        <dbReference type="ChEBI" id="CHEBI:61388"/>
        <dbReference type="EC" id="2.4.1.227"/>
    </reaction>
</comment>
<dbReference type="GO" id="GO:0051991">
    <property type="term" value="F:UDP-N-acetyl-D-glucosamine:N-acetylmuramoyl-L-alanyl-D-glutamyl-meso-2,6-diaminopimelyl-D-alanyl-D-alanine-diphosphoundecaprenol 4-beta-N-acetylglucosaminlytransferase activity"/>
    <property type="evidence" value="ECO:0007669"/>
    <property type="project" value="RHEA"/>
</dbReference>
<comment type="subcellular location">
    <subcellularLocation>
        <location evidence="10">Cell membrane</location>
        <topology evidence="10">Peripheral membrane protein</topology>
        <orientation evidence="10">Cytoplasmic side</orientation>
    </subcellularLocation>
</comment>
<dbReference type="GO" id="GO:0050511">
    <property type="term" value="F:undecaprenyldiphospho-muramoylpentapeptide beta-N-acetylglucosaminyltransferase activity"/>
    <property type="evidence" value="ECO:0007669"/>
    <property type="project" value="UniProtKB-UniRule"/>
</dbReference>
<dbReference type="Pfam" id="PF03033">
    <property type="entry name" value="Glyco_transf_28"/>
    <property type="match status" value="1"/>
</dbReference>
<dbReference type="PANTHER" id="PTHR21015:SF27">
    <property type="entry name" value="UDP-N-ACETYLGLUCOSAMINE--N-ACETYLMURAMYL-(PENTAPEPTIDE) PYROPHOSPHORYL-UNDECAPRENOL N-ACETYLGLUCOSAMINE TRANSFERASE"/>
    <property type="match status" value="1"/>
</dbReference>
<evidence type="ECO:0000256" key="5">
    <source>
        <dbReference type="ARBA" id="ARBA00022960"/>
    </source>
</evidence>
<dbReference type="EMBL" id="MFGJ01000008">
    <property type="protein sequence ID" value="OGF30846.1"/>
    <property type="molecule type" value="Genomic_DNA"/>
</dbReference>
<keyword evidence="1 10" id="KW-1003">Cell membrane</keyword>
<dbReference type="GO" id="GO:0009252">
    <property type="term" value="P:peptidoglycan biosynthetic process"/>
    <property type="evidence" value="ECO:0007669"/>
    <property type="project" value="UniProtKB-UniRule"/>
</dbReference>
<comment type="function">
    <text evidence="10">Cell wall formation. Catalyzes the transfer of a GlcNAc subunit on undecaprenyl-pyrophosphoryl-MurNAc-pentapeptide (lipid intermediate I) to form undecaprenyl-pyrophosphoryl-MurNAc-(pentapeptide)GlcNAc (lipid intermediate II).</text>
</comment>
<dbReference type="UniPathway" id="UPA00219"/>
<comment type="similarity">
    <text evidence="10">Belongs to the glycosyltransferase 28 family. MurG subfamily.</text>
</comment>
<evidence type="ECO:0000256" key="1">
    <source>
        <dbReference type="ARBA" id="ARBA00022475"/>
    </source>
</evidence>
<dbReference type="HAMAP" id="MF_00033">
    <property type="entry name" value="MurG"/>
    <property type="match status" value="1"/>
</dbReference>
<dbReference type="GO" id="GO:0005975">
    <property type="term" value="P:carbohydrate metabolic process"/>
    <property type="evidence" value="ECO:0007669"/>
    <property type="project" value="InterPro"/>
</dbReference>
<dbReference type="CDD" id="cd03785">
    <property type="entry name" value="GT28_MurG"/>
    <property type="match status" value="1"/>
</dbReference>
<evidence type="ECO:0000256" key="3">
    <source>
        <dbReference type="ARBA" id="ARBA00022676"/>
    </source>
</evidence>
<evidence type="ECO:0000256" key="9">
    <source>
        <dbReference type="ARBA" id="ARBA00023316"/>
    </source>
</evidence>
<evidence type="ECO:0000256" key="8">
    <source>
        <dbReference type="ARBA" id="ARBA00023306"/>
    </source>
</evidence>
<dbReference type="SUPFAM" id="SSF53756">
    <property type="entry name" value="UDP-Glycosyltransferase/glycogen phosphorylase"/>
    <property type="match status" value="1"/>
</dbReference>
<dbReference type="PANTHER" id="PTHR21015">
    <property type="entry name" value="UDP-N-ACETYLGLUCOSAMINE--N-ACETYLMURAMYL-(PENTAPEPTIDE) PYROPHOSPHORYL-UNDECAPRENOL N-ACETYLGLUCOSAMINE TRANSFERASE 1"/>
    <property type="match status" value="1"/>
</dbReference>
<dbReference type="GO" id="GO:0005886">
    <property type="term" value="C:plasma membrane"/>
    <property type="evidence" value="ECO:0007669"/>
    <property type="project" value="UniProtKB-SubCell"/>
</dbReference>
<feature type="domain" description="Glycosyl transferase family 28 C-terminal" evidence="12">
    <location>
        <begin position="187"/>
        <end position="331"/>
    </location>
</feature>
<dbReference type="STRING" id="1798002.A2478_00110"/>
<dbReference type="InterPro" id="IPR007235">
    <property type="entry name" value="Glyco_trans_28_C"/>
</dbReference>
<dbReference type="Pfam" id="PF04101">
    <property type="entry name" value="Glyco_tran_28_C"/>
    <property type="match status" value="1"/>
</dbReference>
<evidence type="ECO:0000256" key="10">
    <source>
        <dbReference type="HAMAP-Rule" id="MF_00033"/>
    </source>
</evidence>
<protein>
    <recommendedName>
        <fullName evidence="10">UDP-N-acetylglucosamine--N-acetylmuramyl-(pentapeptide) pyrophosphoryl-undecaprenol N-acetylglucosamine transferase</fullName>
        <ecNumber evidence="10">2.4.1.227</ecNumber>
    </recommendedName>
    <alternativeName>
        <fullName evidence="10">Undecaprenyl-PP-MurNAc-pentapeptide-UDPGlcNAc GlcNAc transferase</fullName>
    </alternativeName>
</protein>
<keyword evidence="9 10" id="KW-0961">Cell wall biogenesis/degradation</keyword>
<dbReference type="GO" id="GO:0008360">
    <property type="term" value="P:regulation of cell shape"/>
    <property type="evidence" value="ECO:0007669"/>
    <property type="project" value="UniProtKB-KW"/>
</dbReference>
<reference evidence="13 14" key="1">
    <citation type="journal article" date="2016" name="Nat. Commun.">
        <title>Thousands of microbial genomes shed light on interconnected biogeochemical processes in an aquifer system.</title>
        <authorList>
            <person name="Anantharaman K."/>
            <person name="Brown C.T."/>
            <person name="Hug L.A."/>
            <person name="Sharon I."/>
            <person name="Castelle C.J."/>
            <person name="Probst A.J."/>
            <person name="Thomas B.C."/>
            <person name="Singh A."/>
            <person name="Wilkins M.J."/>
            <person name="Karaoz U."/>
            <person name="Brodie E.L."/>
            <person name="Williams K.H."/>
            <person name="Hubbard S.S."/>
            <person name="Banfield J.F."/>
        </authorList>
    </citation>
    <scope>NUCLEOTIDE SEQUENCE [LARGE SCALE GENOMIC DNA]</scope>
</reference>
<keyword evidence="5 10" id="KW-0133">Cell shape</keyword>
<dbReference type="AlphaFoldDB" id="A0A1F5SWG0"/>
<feature type="binding site" evidence="10">
    <location>
        <position position="164"/>
    </location>
    <ligand>
        <name>UDP-N-acetyl-alpha-D-glucosamine</name>
        <dbReference type="ChEBI" id="CHEBI:57705"/>
    </ligand>
</feature>
<dbReference type="InterPro" id="IPR004276">
    <property type="entry name" value="GlycoTrans_28_N"/>
</dbReference>
<keyword evidence="7 10" id="KW-0472">Membrane</keyword>
<evidence type="ECO:0000259" key="11">
    <source>
        <dbReference type="Pfam" id="PF03033"/>
    </source>
</evidence>
<proteinExistence type="inferred from homology"/>
<keyword evidence="8 10" id="KW-0131">Cell cycle</keyword>
<evidence type="ECO:0000259" key="12">
    <source>
        <dbReference type="Pfam" id="PF04101"/>
    </source>
</evidence>
<dbReference type="InterPro" id="IPR006009">
    <property type="entry name" value="GlcNAc_MurG"/>
</dbReference>
<evidence type="ECO:0000256" key="2">
    <source>
        <dbReference type="ARBA" id="ARBA00022618"/>
    </source>
</evidence>
<comment type="caution">
    <text evidence="13">The sequence shown here is derived from an EMBL/GenBank/DDBJ whole genome shotgun (WGS) entry which is preliminary data.</text>
</comment>
<keyword evidence="4 10" id="KW-0808">Transferase</keyword>
<keyword evidence="6 10" id="KW-0573">Peptidoglycan synthesis</keyword>
<name>A0A1F5SWG0_9BACT</name>
<feature type="domain" description="Glycosyltransferase family 28 N-terminal" evidence="11">
    <location>
        <begin position="3"/>
        <end position="140"/>
    </location>
</feature>
<comment type="pathway">
    <text evidence="10">Cell wall biogenesis; peptidoglycan biosynthesis.</text>
</comment>
<feature type="binding site" evidence="10">
    <location>
        <position position="290"/>
    </location>
    <ligand>
        <name>UDP-N-acetyl-alpha-D-glucosamine</name>
        <dbReference type="ChEBI" id="CHEBI:57705"/>
    </ligand>
</feature>
<dbReference type="Gene3D" id="3.40.50.2000">
    <property type="entry name" value="Glycogen Phosphorylase B"/>
    <property type="match status" value="2"/>
</dbReference>
<evidence type="ECO:0000313" key="14">
    <source>
        <dbReference type="Proteomes" id="UP000179001"/>
    </source>
</evidence>
<dbReference type="GO" id="GO:0051301">
    <property type="term" value="P:cell division"/>
    <property type="evidence" value="ECO:0007669"/>
    <property type="project" value="UniProtKB-KW"/>
</dbReference>
<gene>
    <name evidence="10" type="primary">murG</name>
    <name evidence="13" type="ORF">A2478_00110</name>
</gene>
<organism evidence="13 14">
    <name type="scientific">Candidatus Falkowbacteria bacterium RIFOXYC2_FULL_36_12</name>
    <dbReference type="NCBI Taxonomy" id="1798002"/>
    <lineage>
        <taxon>Bacteria</taxon>
        <taxon>Candidatus Falkowiibacteriota</taxon>
    </lineage>
</organism>
<keyword evidence="2 10" id="KW-0132">Cell division</keyword>
<accession>A0A1F5SWG0</accession>